<dbReference type="AlphaFoldDB" id="D5EDE2"/>
<organism evidence="7 8">
    <name type="scientific">Aminobacterium colombiense (strain DSM 12261 / ALA-1)</name>
    <dbReference type="NCBI Taxonomy" id="572547"/>
    <lineage>
        <taxon>Bacteria</taxon>
        <taxon>Thermotogati</taxon>
        <taxon>Synergistota</taxon>
        <taxon>Synergistia</taxon>
        <taxon>Synergistales</taxon>
        <taxon>Aminobacteriaceae</taxon>
        <taxon>Aminobacterium</taxon>
    </lineage>
</organism>
<evidence type="ECO:0000256" key="2">
    <source>
        <dbReference type="ARBA" id="ARBA00012438"/>
    </source>
</evidence>
<name>D5EDE2_AMICL</name>
<dbReference type="RefSeq" id="WP_013047840.1">
    <property type="nucleotide sequence ID" value="NC_014011.1"/>
</dbReference>
<protein>
    <recommendedName>
        <fullName evidence="2">histidine kinase</fullName>
        <ecNumber evidence="2">2.7.13.3</ecNumber>
    </recommendedName>
</protein>
<accession>D5EDE2</accession>
<dbReference type="KEGG" id="aco:Amico_0433"/>
<dbReference type="HOGENOM" id="CLU_125323_0_0_0"/>
<evidence type="ECO:0000313" key="7">
    <source>
        <dbReference type="EMBL" id="ADE56574.1"/>
    </source>
</evidence>
<dbReference type="Pfam" id="PF02518">
    <property type="entry name" value="HATPase_c"/>
    <property type="match status" value="1"/>
</dbReference>
<dbReference type="InterPro" id="IPR005467">
    <property type="entry name" value="His_kinase_dom"/>
</dbReference>
<dbReference type="EC" id="2.7.13.3" evidence="2"/>
<dbReference type="InterPro" id="IPR003594">
    <property type="entry name" value="HATPase_dom"/>
</dbReference>
<dbReference type="STRING" id="572547.Amico_0433"/>
<reference evidence="7 8" key="1">
    <citation type="journal article" date="2010" name="Stand. Genomic Sci.">
        <title>Complete genome sequence of Aminobacterium colombiense type strain (ALA-1).</title>
        <authorList>
            <person name="Chertkov O."/>
            <person name="Sikorski J."/>
            <person name="Brambilla E."/>
            <person name="Lapidus A."/>
            <person name="Copeland A."/>
            <person name="Glavina Del Rio T."/>
            <person name="Nolan M."/>
            <person name="Lucas S."/>
            <person name="Tice H."/>
            <person name="Cheng J.F."/>
            <person name="Han C."/>
            <person name="Detter J.C."/>
            <person name="Bruce D."/>
            <person name="Tapia R."/>
            <person name="Goodwin L."/>
            <person name="Pitluck S."/>
            <person name="Liolios K."/>
            <person name="Ivanova N."/>
            <person name="Mavromatis K."/>
            <person name="Ovchinnikova G."/>
            <person name="Pati A."/>
            <person name="Chen A."/>
            <person name="Palaniappan K."/>
            <person name="Land M."/>
            <person name="Hauser L."/>
            <person name="Chang Y.J."/>
            <person name="Jeffries C.D."/>
            <person name="Spring S."/>
            <person name="Rohde M."/>
            <person name="Goker M."/>
            <person name="Bristow J."/>
            <person name="Eisen J.A."/>
            <person name="Markowitz V."/>
            <person name="Hugenholtz P."/>
            <person name="Kyrpides N.C."/>
            <person name="Klenk H.P."/>
        </authorList>
    </citation>
    <scope>NUCLEOTIDE SEQUENCE [LARGE SCALE GENOMIC DNA]</scope>
    <source>
        <strain evidence="8">DSM 12261 / ALA-1</strain>
    </source>
</reference>
<dbReference type="GO" id="GO:0000160">
    <property type="term" value="P:phosphorelay signal transduction system"/>
    <property type="evidence" value="ECO:0007669"/>
    <property type="project" value="UniProtKB-KW"/>
</dbReference>
<dbReference type="InterPro" id="IPR050736">
    <property type="entry name" value="Sensor_HK_Regulatory"/>
</dbReference>
<dbReference type="OrthoDB" id="9797586at2"/>
<dbReference type="Gene3D" id="3.30.565.10">
    <property type="entry name" value="Histidine kinase-like ATPase, C-terminal domain"/>
    <property type="match status" value="1"/>
</dbReference>
<comment type="catalytic activity">
    <reaction evidence="1">
        <text>ATP + protein L-histidine = ADP + protein N-phospho-L-histidine.</text>
        <dbReference type="EC" id="2.7.13.3"/>
    </reaction>
</comment>
<evidence type="ECO:0000313" key="8">
    <source>
        <dbReference type="Proteomes" id="UP000002366"/>
    </source>
</evidence>
<gene>
    <name evidence="7" type="ordered locus">Amico_0433</name>
</gene>
<dbReference type="GO" id="GO:0004673">
    <property type="term" value="F:protein histidine kinase activity"/>
    <property type="evidence" value="ECO:0007669"/>
    <property type="project" value="UniProtKB-EC"/>
</dbReference>
<dbReference type="EMBL" id="CP001997">
    <property type="protein sequence ID" value="ADE56574.1"/>
    <property type="molecule type" value="Genomic_DNA"/>
</dbReference>
<keyword evidence="5" id="KW-0902">Two-component regulatory system</keyword>
<keyword evidence="4 7" id="KW-0418">Kinase</keyword>
<sequence>MLEDFSQHVLDIAENSINAGATWVDIRITEDCAGGWLYFEVKDNGKGMDGDTLLAVTDPFYTSRTTRRVGLGIPFLKQLAELCDGEFEIESAPGKGTRVWASFRYDHIDRPPLGNMPASLISLLIAHPDVQLVYCHSFNEKKFIFDSFELNRVLGNIKEVQNPAIACWLQDYFEENIETLKHHCE</sequence>
<dbReference type="InterPro" id="IPR036890">
    <property type="entry name" value="HATPase_C_sf"/>
</dbReference>
<evidence type="ECO:0000256" key="3">
    <source>
        <dbReference type="ARBA" id="ARBA00022679"/>
    </source>
</evidence>
<dbReference type="PROSITE" id="PS50109">
    <property type="entry name" value="HIS_KIN"/>
    <property type="match status" value="1"/>
</dbReference>
<evidence type="ECO:0000259" key="6">
    <source>
        <dbReference type="PROSITE" id="PS50109"/>
    </source>
</evidence>
<evidence type="ECO:0000256" key="1">
    <source>
        <dbReference type="ARBA" id="ARBA00000085"/>
    </source>
</evidence>
<dbReference type="CDD" id="cd00075">
    <property type="entry name" value="HATPase"/>
    <property type="match status" value="1"/>
</dbReference>
<proteinExistence type="predicted"/>
<dbReference type="InterPro" id="IPR004358">
    <property type="entry name" value="Sig_transdc_His_kin-like_C"/>
</dbReference>
<keyword evidence="3" id="KW-0808">Transferase</keyword>
<evidence type="ECO:0000256" key="5">
    <source>
        <dbReference type="ARBA" id="ARBA00023012"/>
    </source>
</evidence>
<evidence type="ECO:0000256" key="4">
    <source>
        <dbReference type="ARBA" id="ARBA00022777"/>
    </source>
</evidence>
<keyword evidence="8" id="KW-1185">Reference proteome</keyword>
<feature type="domain" description="Histidine kinase" evidence="6">
    <location>
        <begin position="1"/>
        <end position="107"/>
    </location>
</feature>
<dbReference type="SMART" id="SM00387">
    <property type="entry name" value="HATPase_c"/>
    <property type="match status" value="1"/>
</dbReference>
<dbReference type="PANTHER" id="PTHR43711:SF1">
    <property type="entry name" value="HISTIDINE KINASE 1"/>
    <property type="match status" value="1"/>
</dbReference>
<dbReference type="PRINTS" id="PR00344">
    <property type="entry name" value="BCTRLSENSOR"/>
</dbReference>
<dbReference type="eggNOG" id="COG0323">
    <property type="taxonomic scope" value="Bacteria"/>
</dbReference>
<dbReference type="PANTHER" id="PTHR43711">
    <property type="entry name" value="TWO-COMPONENT HISTIDINE KINASE"/>
    <property type="match status" value="1"/>
</dbReference>
<dbReference type="SUPFAM" id="SSF55874">
    <property type="entry name" value="ATPase domain of HSP90 chaperone/DNA topoisomerase II/histidine kinase"/>
    <property type="match status" value="1"/>
</dbReference>
<dbReference type="Proteomes" id="UP000002366">
    <property type="component" value="Chromosome"/>
</dbReference>